<dbReference type="SMART" id="SM00906">
    <property type="entry name" value="Fungal_trans"/>
    <property type="match status" value="1"/>
</dbReference>
<evidence type="ECO:0000256" key="5">
    <source>
        <dbReference type="ARBA" id="ARBA00023125"/>
    </source>
</evidence>
<reference evidence="9 11" key="1">
    <citation type="journal article" date="2021" name="G3 (Bethesda)">
        <title>Genomic diversity, chromosomal rearrangements, and interspecies hybridization in the ogataea polymorpha species complex.</title>
        <authorList>
            <person name="Hanson S.J."/>
            <person name="Cinneide E.O."/>
            <person name="Salzberg L.I."/>
            <person name="Wolfe K.H."/>
            <person name="McGowan J."/>
            <person name="Fitzpatrick D.A."/>
            <person name="Matlin K."/>
        </authorList>
    </citation>
    <scope>NUCLEOTIDE SEQUENCE</scope>
    <source>
        <strain evidence="10">81-436-3</strain>
        <strain evidence="9">83-405-1</strain>
    </source>
</reference>
<dbReference type="GO" id="GO:0043565">
    <property type="term" value="F:sequence-specific DNA binding"/>
    <property type="evidence" value="ECO:0007669"/>
    <property type="project" value="TreeGrafter"/>
</dbReference>
<dbReference type="CDD" id="cd12148">
    <property type="entry name" value="fungal_TF_MHR"/>
    <property type="match status" value="1"/>
</dbReference>
<dbReference type="GO" id="GO:0005634">
    <property type="term" value="C:nucleus"/>
    <property type="evidence" value="ECO:0007669"/>
    <property type="project" value="UniProtKB-SubCell"/>
</dbReference>
<dbReference type="AlphaFoldDB" id="A0AAN6D812"/>
<dbReference type="GO" id="GO:0006351">
    <property type="term" value="P:DNA-templated transcription"/>
    <property type="evidence" value="ECO:0007669"/>
    <property type="project" value="InterPro"/>
</dbReference>
<comment type="caution">
    <text evidence="9">The sequence shown here is derived from an EMBL/GenBank/DDBJ whole genome shotgun (WGS) entry which is preliminary data.</text>
</comment>
<evidence type="ECO:0000256" key="1">
    <source>
        <dbReference type="ARBA" id="ARBA00004123"/>
    </source>
</evidence>
<keyword evidence="7" id="KW-0539">Nucleus</keyword>
<dbReference type="GO" id="GO:0045944">
    <property type="term" value="P:positive regulation of transcription by RNA polymerase II"/>
    <property type="evidence" value="ECO:0007669"/>
    <property type="project" value="TreeGrafter"/>
</dbReference>
<dbReference type="Proteomes" id="UP000738402">
    <property type="component" value="Unassembled WGS sequence"/>
</dbReference>
<evidence type="ECO:0000256" key="2">
    <source>
        <dbReference type="ARBA" id="ARBA00022723"/>
    </source>
</evidence>
<dbReference type="PANTHER" id="PTHR47782">
    <property type="entry name" value="ZN(II)2CYS6 TRANSCRIPTION FACTOR (EUROFUNG)-RELATED"/>
    <property type="match status" value="1"/>
</dbReference>
<keyword evidence="5" id="KW-0238">DNA-binding</keyword>
<gene>
    <name evidence="9" type="ORF">KL933_000769</name>
    <name evidence="10" type="ORF">KL946_004761</name>
</gene>
<dbReference type="PANTHER" id="PTHR47782:SF12">
    <property type="entry name" value="ZN(II)2CYS6 TRANSCRIPTION FACTOR (EUROFUNG)"/>
    <property type="match status" value="1"/>
</dbReference>
<organism evidence="9 12">
    <name type="scientific">Ogataea haglerorum</name>
    <dbReference type="NCBI Taxonomy" id="1937702"/>
    <lineage>
        <taxon>Eukaryota</taxon>
        <taxon>Fungi</taxon>
        <taxon>Dikarya</taxon>
        <taxon>Ascomycota</taxon>
        <taxon>Saccharomycotina</taxon>
        <taxon>Pichiomycetes</taxon>
        <taxon>Pichiales</taxon>
        <taxon>Pichiaceae</taxon>
        <taxon>Ogataea</taxon>
    </lineage>
</organism>
<sequence>MAKEFGKPVSNNPKWLPTRDVPKCHRCLKANVECNIEDEIGYSYKTVQGLLEQIEQTSKDKLIENAANEVGSLVVTNGMNAGKYIGAATGLNFARLFLKQLNLNNQLVKSKANDFENFDSEATQSCAALPSQRLSKLLLLKYIDSLQMYYPIHGIPQLQSLQQKIYSQPQNMSRYDKYTFFMILAIASNKLTHKDAIRNPFTANEYYNTASKYLENILGNRSENSLQALLLLVVWKLESDALEDDNGDLWYLSRFCMSLAMELGVHRYNPTWNFGEQRNEQRNRLFWCSFIIDRTVAMKFGRGLSLRNQAIDTPLPKLLNDDYNVSANTSYHHVQLLPSIMLIRICEIAGDMLETVYISRKLGAQPLLKDDELRSIRTNLQERLDSWMRQVNDEVPLNLPCYYELKVRYCVVSIVLNRPSPSFPYPDGATIELCKAKCIAGMECYKHLITNGWKVTPTCLHDMLAIGLTMIYCCWRLDSDSKEINEFSEGLLNLMQEACLYYYKFSRFKSLYETVSDAIKEHLSIGEQHKRRKNQESFVNVEVQDQFDWNEWFSQEVFQDGFRQFYDLSGNHLIEGLGEYFQNNSGRQENEAENIL</sequence>
<proteinExistence type="predicted"/>
<dbReference type="EMBL" id="JAHLUN010000015">
    <property type="protein sequence ID" value="KAG7762365.1"/>
    <property type="molecule type" value="Genomic_DNA"/>
</dbReference>
<evidence type="ECO:0000256" key="4">
    <source>
        <dbReference type="ARBA" id="ARBA00023015"/>
    </source>
</evidence>
<dbReference type="InterPro" id="IPR007219">
    <property type="entry name" value="XnlR_reg_dom"/>
</dbReference>
<dbReference type="InterPro" id="IPR052202">
    <property type="entry name" value="Yeast_MetPath_Reg"/>
</dbReference>
<evidence type="ECO:0000259" key="8">
    <source>
        <dbReference type="SMART" id="SM00906"/>
    </source>
</evidence>
<dbReference type="GO" id="GO:0000981">
    <property type="term" value="F:DNA-binding transcription factor activity, RNA polymerase II-specific"/>
    <property type="evidence" value="ECO:0007669"/>
    <property type="project" value="TreeGrafter"/>
</dbReference>
<keyword evidence="11" id="KW-1185">Reference proteome</keyword>
<evidence type="ECO:0000256" key="3">
    <source>
        <dbReference type="ARBA" id="ARBA00022833"/>
    </source>
</evidence>
<dbReference type="Proteomes" id="UP000697297">
    <property type="component" value="Unassembled WGS sequence"/>
</dbReference>
<evidence type="ECO:0000256" key="6">
    <source>
        <dbReference type="ARBA" id="ARBA00023163"/>
    </source>
</evidence>
<keyword evidence="3" id="KW-0862">Zinc</keyword>
<feature type="domain" description="Xylanolytic transcriptional activator regulatory" evidence="8">
    <location>
        <begin position="249"/>
        <end position="322"/>
    </location>
</feature>
<comment type="subcellular location">
    <subcellularLocation>
        <location evidence="1">Nucleus</location>
    </subcellularLocation>
</comment>
<accession>A0AAN6D812</accession>
<evidence type="ECO:0000313" key="9">
    <source>
        <dbReference type="EMBL" id="KAG7729689.1"/>
    </source>
</evidence>
<protein>
    <recommendedName>
        <fullName evidence="8">Xylanolytic transcriptional activator regulatory domain-containing protein</fullName>
    </recommendedName>
</protein>
<evidence type="ECO:0000256" key="7">
    <source>
        <dbReference type="ARBA" id="ARBA00023242"/>
    </source>
</evidence>
<evidence type="ECO:0000313" key="10">
    <source>
        <dbReference type="EMBL" id="KAG7762365.1"/>
    </source>
</evidence>
<dbReference type="EMBL" id="JAHLUH010000002">
    <property type="protein sequence ID" value="KAG7729689.1"/>
    <property type="molecule type" value="Genomic_DNA"/>
</dbReference>
<keyword evidence="6" id="KW-0804">Transcription</keyword>
<keyword evidence="4" id="KW-0805">Transcription regulation</keyword>
<keyword evidence="2" id="KW-0479">Metal-binding</keyword>
<evidence type="ECO:0000313" key="12">
    <source>
        <dbReference type="Proteomes" id="UP000738402"/>
    </source>
</evidence>
<evidence type="ECO:0000313" key="11">
    <source>
        <dbReference type="Proteomes" id="UP000697297"/>
    </source>
</evidence>
<dbReference type="GO" id="GO:0008270">
    <property type="term" value="F:zinc ion binding"/>
    <property type="evidence" value="ECO:0007669"/>
    <property type="project" value="InterPro"/>
</dbReference>
<name>A0AAN6D812_9ASCO</name>
<dbReference type="Pfam" id="PF04082">
    <property type="entry name" value="Fungal_trans"/>
    <property type="match status" value="1"/>
</dbReference>